<feature type="non-terminal residue" evidence="1">
    <location>
        <position position="1"/>
    </location>
</feature>
<accession>A0A392W0N0</accession>
<protein>
    <submittedName>
        <fullName evidence="1">Uncharacterized protein</fullName>
    </submittedName>
</protein>
<name>A0A392W0N0_9FABA</name>
<organism evidence="1 2">
    <name type="scientific">Trifolium medium</name>
    <dbReference type="NCBI Taxonomy" id="97028"/>
    <lineage>
        <taxon>Eukaryota</taxon>
        <taxon>Viridiplantae</taxon>
        <taxon>Streptophyta</taxon>
        <taxon>Embryophyta</taxon>
        <taxon>Tracheophyta</taxon>
        <taxon>Spermatophyta</taxon>
        <taxon>Magnoliopsida</taxon>
        <taxon>eudicotyledons</taxon>
        <taxon>Gunneridae</taxon>
        <taxon>Pentapetalae</taxon>
        <taxon>rosids</taxon>
        <taxon>fabids</taxon>
        <taxon>Fabales</taxon>
        <taxon>Fabaceae</taxon>
        <taxon>Papilionoideae</taxon>
        <taxon>50 kb inversion clade</taxon>
        <taxon>NPAAA clade</taxon>
        <taxon>Hologalegina</taxon>
        <taxon>IRL clade</taxon>
        <taxon>Trifolieae</taxon>
        <taxon>Trifolium</taxon>
    </lineage>
</organism>
<sequence length="39" mass="4328">VISVRRARLVREQYSLSESDVLRVLVGHDECPLSDGCVA</sequence>
<dbReference type="AlphaFoldDB" id="A0A392W0N0"/>
<proteinExistence type="predicted"/>
<dbReference type="EMBL" id="LXQA011324160">
    <property type="protein sequence ID" value="MCI93253.1"/>
    <property type="molecule type" value="Genomic_DNA"/>
</dbReference>
<evidence type="ECO:0000313" key="1">
    <source>
        <dbReference type="EMBL" id="MCI93253.1"/>
    </source>
</evidence>
<reference evidence="1 2" key="1">
    <citation type="journal article" date="2018" name="Front. Plant Sci.">
        <title>Red Clover (Trifolium pratense) and Zigzag Clover (T. medium) - A Picture of Genomic Similarities and Differences.</title>
        <authorList>
            <person name="Dluhosova J."/>
            <person name="Istvanek J."/>
            <person name="Nedelnik J."/>
            <person name="Repkova J."/>
        </authorList>
    </citation>
    <scope>NUCLEOTIDE SEQUENCE [LARGE SCALE GENOMIC DNA]</scope>
    <source>
        <strain evidence="2">cv. 10/8</strain>
        <tissue evidence="1">Leaf</tissue>
    </source>
</reference>
<keyword evidence="2" id="KW-1185">Reference proteome</keyword>
<dbReference type="Proteomes" id="UP000265520">
    <property type="component" value="Unassembled WGS sequence"/>
</dbReference>
<comment type="caution">
    <text evidence="1">The sequence shown here is derived from an EMBL/GenBank/DDBJ whole genome shotgun (WGS) entry which is preliminary data.</text>
</comment>
<evidence type="ECO:0000313" key="2">
    <source>
        <dbReference type="Proteomes" id="UP000265520"/>
    </source>
</evidence>